<keyword evidence="7" id="KW-1185">Reference proteome</keyword>
<dbReference type="InterPro" id="IPR001000">
    <property type="entry name" value="GH10_dom"/>
</dbReference>
<evidence type="ECO:0000256" key="3">
    <source>
        <dbReference type="ARBA" id="ARBA00023295"/>
    </source>
</evidence>
<dbReference type="Pfam" id="PF00331">
    <property type="entry name" value="Glyco_hydro_10"/>
    <property type="match status" value="1"/>
</dbReference>
<reference evidence="6 7" key="1">
    <citation type="journal article" date="2015" name="Stand. Genomic Sci.">
        <title>Complete genome sequence and description of Salinispira pacifica gen. nov., sp. nov., a novel spirochaete isolated form a hypersaline microbial mat.</title>
        <authorList>
            <person name="Ben Hania W."/>
            <person name="Joseph M."/>
            <person name="Schumann P."/>
            <person name="Bunk B."/>
            <person name="Fiebig A."/>
            <person name="Sproer C."/>
            <person name="Klenk H.P."/>
            <person name="Fardeau M.L."/>
            <person name="Spring S."/>
        </authorList>
    </citation>
    <scope>NUCLEOTIDE SEQUENCE [LARGE SCALE GENOMIC DNA]</scope>
    <source>
        <strain evidence="6 7">L21-RPul-D2</strain>
    </source>
</reference>
<sequence>MRIPGGILAGTALVLLFPVLSISCAGTGAVPGGDGIQTVDSKAEIPSWEHGLAGAYSEYFPLGAAVNSATISSAKHMLSREFSSLIAENEMKPSVIHPRYGTWHFYAADEIADYARTHGMSMRGHCLVWHRQTPGWFFSSYGERAGRDLLLERLRDHMSVMYQRYGDVIDVWDVANEVISDDHAEFLRPSPYLDILGDDYVAEVFLLAREVMPDAKLF</sequence>
<gene>
    <name evidence="6" type="ORF">L21SP2_2517</name>
</gene>
<evidence type="ECO:0000313" key="6">
    <source>
        <dbReference type="EMBL" id="AHC15869.1"/>
    </source>
</evidence>
<keyword evidence="6" id="KW-0858">Xylan degradation</keyword>
<dbReference type="HOGENOM" id="CLU_1266143_0_0_12"/>
<evidence type="ECO:0000256" key="2">
    <source>
        <dbReference type="ARBA" id="ARBA00023277"/>
    </source>
</evidence>
<dbReference type="Gene3D" id="3.20.20.80">
    <property type="entry name" value="Glycosidases"/>
    <property type="match status" value="1"/>
</dbReference>
<keyword evidence="4" id="KW-0624">Polysaccharide degradation</keyword>
<dbReference type="GO" id="GO:0045493">
    <property type="term" value="P:xylan catabolic process"/>
    <property type="evidence" value="ECO:0007669"/>
    <property type="project" value="UniProtKB-KW"/>
</dbReference>
<dbReference type="PROSITE" id="PS51257">
    <property type="entry name" value="PROKAR_LIPOPROTEIN"/>
    <property type="match status" value="1"/>
</dbReference>
<dbReference type="PROSITE" id="PS51760">
    <property type="entry name" value="GH10_2"/>
    <property type="match status" value="1"/>
</dbReference>
<evidence type="ECO:0000313" key="7">
    <source>
        <dbReference type="Proteomes" id="UP000018680"/>
    </source>
</evidence>
<dbReference type="EC" id="3.2.1.8" evidence="6"/>
<dbReference type="STRING" id="1307761.L21SP2_2517"/>
<dbReference type="PANTHER" id="PTHR31490">
    <property type="entry name" value="GLYCOSYL HYDROLASE"/>
    <property type="match status" value="1"/>
</dbReference>
<feature type="domain" description="GH10" evidence="5">
    <location>
        <begin position="46"/>
        <end position="218"/>
    </location>
</feature>
<keyword evidence="1 6" id="KW-0378">Hydrolase</keyword>
<evidence type="ECO:0000259" key="5">
    <source>
        <dbReference type="PROSITE" id="PS51760"/>
    </source>
</evidence>
<evidence type="ECO:0000256" key="4">
    <source>
        <dbReference type="ARBA" id="ARBA00023326"/>
    </source>
</evidence>
<dbReference type="InterPro" id="IPR017853">
    <property type="entry name" value="GH"/>
</dbReference>
<dbReference type="AlphaFoldDB" id="V5WJV1"/>
<dbReference type="EMBL" id="CP006939">
    <property type="protein sequence ID" value="AHC15869.1"/>
    <property type="molecule type" value="Genomic_DNA"/>
</dbReference>
<dbReference type="SMART" id="SM00633">
    <property type="entry name" value="Glyco_10"/>
    <property type="match status" value="1"/>
</dbReference>
<accession>V5WJV1</accession>
<dbReference type="InterPro" id="IPR044846">
    <property type="entry name" value="GH10"/>
</dbReference>
<dbReference type="GO" id="GO:0031176">
    <property type="term" value="F:endo-1,4-beta-xylanase activity"/>
    <property type="evidence" value="ECO:0007669"/>
    <property type="project" value="UniProtKB-EC"/>
</dbReference>
<dbReference type="Proteomes" id="UP000018680">
    <property type="component" value="Chromosome"/>
</dbReference>
<dbReference type="SUPFAM" id="SSF51445">
    <property type="entry name" value="(Trans)glycosidases"/>
    <property type="match status" value="1"/>
</dbReference>
<proteinExistence type="predicted"/>
<dbReference type="eggNOG" id="COG3693">
    <property type="taxonomic scope" value="Bacteria"/>
</dbReference>
<keyword evidence="2" id="KW-0119">Carbohydrate metabolism</keyword>
<dbReference type="OrthoDB" id="9809277at2"/>
<organism evidence="6 7">
    <name type="scientific">Salinispira pacifica</name>
    <dbReference type="NCBI Taxonomy" id="1307761"/>
    <lineage>
        <taxon>Bacteria</taxon>
        <taxon>Pseudomonadati</taxon>
        <taxon>Spirochaetota</taxon>
        <taxon>Spirochaetia</taxon>
        <taxon>Spirochaetales</taxon>
        <taxon>Spirochaetaceae</taxon>
        <taxon>Salinispira</taxon>
    </lineage>
</organism>
<dbReference type="PANTHER" id="PTHR31490:SF90">
    <property type="entry name" value="ENDO-1,4-BETA-XYLANASE A"/>
    <property type="match status" value="1"/>
</dbReference>
<protein>
    <submittedName>
        <fullName evidence="6">Endo-1,4-beta-xylanase A</fullName>
        <ecNumber evidence="6">3.2.1.8</ecNumber>
    </submittedName>
</protein>
<dbReference type="KEGG" id="slr:L21SP2_2517"/>
<keyword evidence="3 6" id="KW-0326">Glycosidase</keyword>
<name>V5WJV1_9SPIO</name>
<evidence type="ECO:0000256" key="1">
    <source>
        <dbReference type="ARBA" id="ARBA00022801"/>
    </source>
</evidence>